<dbReference type="EMBL" id="CM042012">
    <property type="protein sequence ID" value="KAI3753779.1"/>
    <property type="molecule type" value="Genomic_DNA"/>
</dbReference>
<proteinExistence type="predicted"/>
<organism evidence="1 2">
    <name type="scientific">Cichorium intybus</name>
    <name type="common">Chicory</name>
    <dbReference type="NCBI Taxonomy" id="13427"/>
    <lineage>
        <taxon>Eukaryota</taxon>
        <taxon>Viridiplantae</taxon>
        <taxon>Streptophyta</taxon>
        <taxon>Embryophyta</taxon>
        <taxon>Tracheophyta</taxon>
        <taxon>Spermatophyta</taxon>
        <taxon>Magnoliopsida</taxon>
        <taxon>eudicotyledons</taxon>
        <taxon>Gunneridae</taxon>
        <taxon>Pentapetalae</taxon>
        <taxon>asterids</taxon>
        <taxon>campanulids</taxon>
        <taxon>Asterales</taxon>
        <taxon>Asteraceae</taxon>
        <taxon>Cichorioideae</taxon>
        <taxon>Cichorieae</taxon>
        <taxon>Cichoriinae</taxon>
        <taxon>Cichorium</taxon>
    </lineage>
</organism>
<reference evidence="2" key="1">
    <citation type="journal article" date="2022" name="Mol. Ecol. Resour.">
        <title>The genomes of chicory, endive, great burdock and yacon provide insights into Asteraceae palaeo-polyploidization history and plant inulin production.</title>
        <authorList>
            <person name="Fan W."/>
            <person name="Wang S."/>
            <person name="Wang H."/>
            <person name="Wang A."/>
            <person name="Jiang F."/>
            <person name="Liu H."/>
            <person name="Zhao H."/>
            <person name="Xu D."/>
            <person name="Zhang Y."/>
        </authorList>
    </citation>
    <scope>NUCLEOTIDE SEQUENCE [LARGE SCALE GENOMIC DNA]</scope>
    <source>
        <strain evidence="2">cv. Punajuju</strain>
    </source>
</reference>
<comment type="caution">
    <text evidence="1">The sequence shown here is derived from an EMBL/GenBank/DDBJ whole genome shotgun (WGS) entry which is preliminary data.</text>
</comment>
<gene>
    <name evidence="1" type="ORF">L2E82_25841</name>
</gene>
<dbReference type="Proteomes" id="UP001055811">
    <property type="component" value="Linkage Group LG04"/>
</dbReference>
<protein>
    <submittedName>
        <fullName evidence="1">Uncharacterized protein</fullName>
    </submittedName>
</protein>
<name>A0ACB9E4B0_CICIN</name>
<accession>A0ACB9E4B0</accession>
<sequence>MDSLPPDIPPDRIPPPVQDVSPTLHGRDRRTKVSKTGTVKLNPRTVVKKHVGAEVMAGILWKVAAKAASTLRPFSPDSPHAFVHIRESMEKGFTSVAKRVDRKHYQCRDDDLLS</sequence>
<keyword evidence="2" id="KW-1185">Reference proteome</keyword>
<evidence type="ECO:0000313" key="2">
    <source>
        <dbReference type="Proteomes" id="UP001055811"/>
    </source>
</evidence>
<evidence type="ECO:0000313" key="1">
    <source>
        <dbReference type="EMBL" id="KAI3753779.1"/>
    </source>
</evidence>
<reference evidence="1 2" key="2">
    <citation type="journal article" date="2022" name="Mol. Ecol. Resour.">
        <title>The genomes of chicory, endive, great burdock and yacon provide insights into Asteraceae paleo-polyploidization history and plant inulin production.</title>
        <authorList>
            <person name="Fan W."/>
            <person name="Wang S."/>
            <person name="Wang H."/>
            <person name="Wang A."/>
            <person name="Jiang F."/>
            <person name="Liu H."/>
            <person name="Zhao H."/>
            <person name="Xu D."/>
            <person name="Zhang Y."/>
        </authorList>
    </citation>
    <scope>NUCLEOTIDE SEQUENCE [LARGE SCALE GENOMIC DNA]</scope>
    <source>
        <strain evidence="2">cv. Punajuju</strain>
        <tissue evidence="1">Leaves</tissue>
    </source>
</reference>